<proteinExistence type="predicted"/>
<name>A0A9W9CK07_9PLEO</name>
<protein>
    <submittedName>
        <fullName evidence="3">Uncharacterized protein</fullName>
    </submittedName>
</protein>
<dbReference type="Proteomes" id="UP001140560">
    <property type="component" value="Unassembled WGS sequence"/>
</dbReference>
<feature type="region of interest" description="Disordered" evidence="1">
    <location>
        <begin position="196"/>
        <end position="368"/>
    </location>
</feature>
<reference evidence="3" key="1">
    <citation type="submission" date="2022-10" db="EMBL/GenBank/DDBJ databases">
        <title>Tapping the CABI collections for fungal endophytes: first genome assemblies for Collariella, Neodidymelliopsis, Ascochyta clinopodiicola, Didymella pomorum, Didymosphaeria variabile, Neocosmospora piperis and Neocucurbitaria cava.</title>
        <authorList>
            <person name="Hill R."/>
        </authorList>
    </citation>
    <scope>NUCLEOTIDE SEQUENCE</scope>
    <source>
        <strain evidence="3">IMI 356814</strain>
    </source>
</reference>
<comment type="caution">
    <text evidence="3">The sequence shown here is derived from an EMBL/GenBank/DDBJ whole genome shotgun (WGS) entry which is preliminary data.</text>
</comment>
<feature type="region of interest" description="Disordered" evidence="1">
    <location>
        <begin position="82"/>
        <end position="101"/>
    </location>
</feature>
<keyword evidence="2" id="KW-0812">Transmembrane</keyword>
<dbReference type="AlphaFoldDB" id="A0A9W9CK07"/>
<keyword evidence="4" id="KW-1185">Reference proteome</keyword>
<keyword evidence="2" id="KW-0472">Membrane</keyword>
<dbReference type="OrthoDB" id="5215637at2759"/>
<evidence type="ECO:0000256" key="1">
    <source>
        <dbReference type="SAM" id="MobiDB-lite"/>
    </source>
</evidence>
<evidence type="ECO:0000256" key="2">
    <source>
        <dbReference type="SAM" id="Phobius"/>
    </source>
</evidence>
<gene>
    <name evidence="3" type="ORF">N0V83_007893</name>
</gene>
<organism evidence="3 4">
    <name type="scientific">Neocucurbitaria cava</name>
    <dbReference type="NCBI Taxonomy" id="798079"/>
    <lineage>
        <taxon>Eukaryota</taxon>
        <taxon>Fungi</taxon>
        <taxon>Dikarya</taxon>
        <taxon>Ascomycota</taxon>
        <taxon>Pezizomycotina</taxon>
        <taxon>Dothideomycetes</taxon>
        <taxon>Pleosporomycetidae</taxon>
        <taxon>Pleosporales</taxon>
        <taxon>Pleosporineae</taxon>
        <taxon>Cucurbitariaceae</taxon>
        <taxon>Neocucurbitaria</taxon>
    </lineage>
</organism>
<feature type="compositionally biased region" description="Polar residues" evidence="1">
    <location>
        <begin position="298"/>
        <end position="308"/>
    </location>
</feature>
<evidence type="ECO:0000313" key="3">
    <source>
        <dbReference type="EMBL" id="KAJ4366257.1"/>
    </source>
</evidence>
<sequence length="368" mass="37632">MVRPDMTASGGESITQCSGHDNDWCCNADAQHVNCCKESPSPRPFFQLQDGKAYATVGSSTASSVPTISSITGLASGTGTAGSASQTSAAASSGGSSAGSRAVTADATSASASPYTSLSASVTSDAGGVRTVYNTLVITPTSDPTAAAGSSSTGSKSKSNLGLIIGCAVGIPLVLAFLGIAIWLLRKRRQQKAANPYKETSEIDDNSPNSPGFIGGAAGKLGKKQTFRSSRPGTAEIDGNPVGPGRPVSTVKGHAELESGSGFRPGQNAPYAPDTVGLGGGNGAERSTWGSVPPQYSPAHNQTGFTHNHNPEATELDGTTAMPVINEKAENEPQYIAYRPPQSQQPPPAELPTVKTPPEDLEKQIHHK</sequence>
<feature type="compositionally biased region" description="Basic and acidic residues" evidence="1">
    <location>
        <begin position="357"/>
        <end position="368"/>
    </location>
</feature>
<feature type="transmembrane region" description="Helical" evidence="2">
    <location>
        <begin position="161"/>
        <end position="185"/>
    </location>
</feature>
<accession>A0A9W9CK07</accession>
<keyword evidence="2" id="KW-1133">Transmembrane helix</keyword>
<dbReference type="EMBL" id="JAPEUY010000014">
    <property type="protein sequence ID" value="KAJ4366257.1"/>
    <property type="molecule type" value="Genomic_DNA"/>
</dbReference>
<evidence type="ECO:0000313" key="4">
    <source>
        <dbReference type="Proteomes" id="UP001140560"/>
    </source>
</evidence>